<reference evidence="1 2" key="1">
    <citation type="submission" date="2021-04" db="EMBL/GenBank/DDBJ databases">
        <title>Paenibacillus sp. DLE-14 whole genome sequence.</title>
        <authorList>
            <person name="Ham Y.J."/>
        </authorList>
    </citation>
    <scope>NUCLEOTIDE SEQUENCE [LARGE SCALE GENOMIC DNA]</scope>
    <source>
        <strain evidence="1 2">DLE-14</strain>
    </source>
</reference>
<gene>
    <name evidence="1" type="ORF">I8J30_20425</name>
</gene>
<name>A0ABS5CGY3_9BACL</name>
<evidence type="ECO:0000313" key="2">
    <source>
        <dbReference type="Proteomes" id="UP000673394"/>
    </source>
</evidence>
<protein>
    <recommendedName>
        <fullName evidence="3">IS3 family transposase</fullName>
    </recommendedName>
</protein>
<organism evidence="1 2">
    <name type="scientific">Paenibacillus lignilyticus</name>
    <dbReference type="NCBI Taxonomy" id="1172615"/>
    <lineage>
        <taxon>Bacteria</taxon>
        <taxon>Bacillati</taxon>
        <taxon>Bacillota</taxon>
        <taxon>Bacilli</taxon>
        <taxon>Bacillales</taxon>
        <taxon>Paenibacillaceae</taxon>
        <taxon>Paenibacillus</taxon>
    </lineage>
</organism>
<sequence length="53" mass="6039">MLTLCEIADIARSSYYKWLKNTPSTREMENRQLAQGMLALDEEVRGIYGGTVD</sequence>
<dbReference type="Proteomes" id="UP000673394">
    <property type="component" value="Unassembled WGS sequence"/>
</dbReference>
<keyword evidence="2" id="KW-1185">Reference proteome</keyword>
<proteinExistence type="predicted"/>
<evidence type="ECO:0008006" key="3">
    <source>
        <dbReference type="Google" id="ProtNLM"/>
    </source>
</evidence>
<comment type="caution">
    <text evidence="1">The sequence shown here is derived from an EMBL/GenBank/DDBJ whole genome shotgun (WGS) entry which is preliminary data.</text>
</comment>
<accession>A0ABS5CGY3</accession>
<dbReference type="EMBL" id="JAGKSP010000009">
    <property type="protein sequence ID" value="MBP3965095.1"/>
    <property type="molecule type" value="Genomic_DNA"/>
</dbReference>
<evidence type="ECO:0000313" key="1">
    <source>
        <dbReference type="EMBL" id="MBP3965095.1"/>
    </source>
</evidence>
<dbReference type="RefSeq" id="WP_210661275.1">
    <property type="nucleotide sequence ID" value="NZ_JAGKSP010000009.1"/>
</dbReference>